<dbReference type="STRING" id="671072.PL9214291180"/>
<evidence type="ECO:0000256" key="5">
    <source>
        <dbReference type="SAM" id="Phobius"/>
    </source>
</evidence>
<dbReference type="RefSeq" id="WP_245824202.1">
    <property type="nucleotide sequence ID" value="NZ_LN889782.1"/>
</dbReference>
<dbReference type="Proteomes" id="UP000184315">
    <property type="component" value="Unassembled WGS sequence"/>
</dbReference>
<proteinExistence type="predicted"/>
<dbReference type="AlphaFoldDB" id="A0A1J1LG90"/>
<organism evidence="6 7">
    <name type="scientific">Planktothrix tepida PCC 9214</name>
    <dbReference type="NCBI Taxonomy" id="671072"/>
    <lineage>
        <taxon>Bacteria</taxon>
        <taxon>Bacillati</taxon>
        <taxon>Cyanobacteriota</taxon>
        <taxon>Cyanophyceae</taxon>
        <taxon>Oscillatoriophycideae</taxon>
        <taxon>Oscillatoriales</taxon>
        <taxon>Microcoleaceae</taxon>
        <taxon>Planktothrix</taxon>
    </lineage>
</organism>
<evidence type="ECO:0000256" key="4">
    <source>
        <dbReference type="ARBA" id="ARBA00023136"/>
    </source>
</evidence>
<feature type="transmembrane region" description="Helical" evidence="5">
    <location>
        <begin position="67"/>
        <end position="93"/>
    </location>
</feature>
<evidence type="ECO:0000256" key="3">
    <source>
        <dbReference type="ARBA" id="ARBA00022989"/>
    </source>
</evidence>
<keyword evidence="3 5" id="KW-1133">Transmembrane helix</keyword>
<name>A0A1J1LG90_9CYAN</name>
<evidence type="ECO:0000313" key="6">
    <source>
        <dbReference type="EMBL" id="CUR31589.1"/>
    </source>
</evidence>
<evidence type="ECO:0000256" key="1">
    <source>
        <dbReference type="ARBA" id="ARBA00004141"/>
    </source>
</evidence>
<comment type="subcellular location">
    <subcellularLocation>
        <location evidence="1">Membrane</location>
        <topology evidence="1">Multi-pass membrane protein</topology>
    </subcellularLocation>
</comment>
<evidence type="ECO:0008006" key="8">
    <source>
        <dbReference type="Google" id="ProtNLM"/>
    </source>
</evidence>
<keyword evidence="7" id="KW-1185">Reference proteome</keyword>
<evidence type="ECO:0000313" key="7">
    <source>
        <dbReference type="Proteomes" id="UP000184315"/>
    </source>
</evidence>
<evidence type="ECO:0000256" key="2">
    <source>
        <dbReference type="ARBA" id="ARBA00022692"/>
    </source>
</evidence>
<gene>
    <name evidence="6" type="ORF">PL9214291180</name>
</gene>
<keyword evidence="2 5" id="KW-0812">Transmembrane</keyword>
<protein>
    <recommendedName>
        <fullName evidence="8">DUF4870 domain-containing protein</fullName>
    </recommendedName>
</protein>
<sequence>MKGLLSFHGALDMDRDQRLILSAFSHGAIFFSATIVAIGIPIGILFFSKDPVVKANARESLNFHINLYIYGFVFWILTFLLIGFPLLLVLALVSFIMPILAIISVVSNPDKPYSYPFIFRIIEG</sequence>
<dbReference type="EMBL" id="CZDF01000132">
    <property type="protein sequence ID" value="CUR31589.1"/>
    <property type="molecule type" value="Genomic_DNA"/>
</dbReference>
<dbReference type="InterPro" id="IPR019109">
    <property type="entry name" value="MamF_MmsF"/>
</dbReference>
<accession>A0A1J1LG90</accession>
<dbReference type="Pfam" id="PF09685">
    <property type="entry name" value="MamF_MmsF"/>
    <property type="match status" value="1"/>
</dbReference>
<keyword evidence="4 5" id="KW-0472">Membrane</keyword>
<feature type="transmembrane region" description="Helical" evidence="5">
    <location>
        <begin position="20"/>
        <end position="47"/>
    </location>
</feature>
<reference evidence="7" key="1">
    <citation type="submission" date="2015-10" db="EMBL/GenBank/DDBJ databases">
        <authorList>
            <person name="Regsiter A."/>
            <person name="william w."/>
        </authorList>
    </citation>
    <scope>NUCLEOTIDE SEQUENCE [LARGE SCALE GENOMIC DNA]</scope>
</reference>